<dbReference type="RefSeq" id="WP_311600620.1">
    <property type="nucleotide sequence ID" value="NZ_JAVRFG010000020.1"/>
</dbReference>
<evidence type="ECO:0000313" key="2">
    <source>
        <dbReference type="Proteomes" id="UP001180556"/>
    </source>
</evidence>
<evidence type="ECO:0008006" key="3">
    <source>
        <dbReference type="Google" id="ProtNLM"/>
    </source>
</evidence>
<dbReference type="EMBL" id="JAVRFG010000020">
    <property type="protein sequence ID" value="MDT0492190.1"/>
    <property type="molecule type" value="Genomic_DNA"/>
</dbReference>
<reference evidence="2" key="1">
    <citation type="submission" date="2023-07" db="EMBL/GenBank/DDBJ databases">
        <title>30 novel species of actinomycetes from the DSMZ collection.</title>
        <authorList>
            <person name="Nouioui I."/>
        </authorList>
    </citation>
    <scope>NUCLEOTIDE SEQUENCE [LARGE SCALE GENOMIC DNA]</scope>
    <source>
        <strain evidence="2">DSM 40932</strain>
    </source>
</reference>
<comment type="caution">
    <text evidence="1">The sequence shown here is derived from an EMBL/GenBank/DDBJ whole genome shotgun (WGS) entry which is preliminary data.</text>
</comment>
<evidence type="ECO:0000313" key="1">
    <source>
        <dbReference type="EMBL" id="MDT0492190.1"/>
    </source>
</evidence>
<name>A0ABU2W3U3_9ACTN</name>
<proteinExistence type="predicted"/>
<gene>
    <name evidence="1" type="ORF">RM717_16900</name>
</gene>
<protein>
    <recommendedName>
        <fullName evidence="3">Glutathionylspermidine synthase pre-ATP-grasp-like domain-containing protein</fullName>
    </recommendedName>
</protein>
<dbReference type="SUPFAM" id="SSF56059">
    <property type="entry name" value="Glutathione synthetase ATP-binding domain-like"/>
    <property type="match status" value="1"/>
</dbReference>
<sequence>MTDPRLLLNAFDHQFRGFRTFWFDRIAPAGPVVLPAAQGAELEGAIAYLAGLLRRAVHHLGDDCLSRHRALGLDERLTEFYADEEFENAYATVMGRPDVILTDSGWKFIEFNFCSSTGGQVYVHLLNELWRQLLPAGTLSALTLTDPLKTRGDLLRTVLDDLGLDPYVALVGYLPDVFLSDSGGNRRYYEIEVDALRKSGIRAEYFETDEFIEALGSRRGEFPLVLERTVPQEWIDAGRELGPLLAIRKCGSAVLTPQSSYQAANKQLFAVLSQGQEWMSEEDREFVRRYIPWSRSVREETVEYGGTTWKLAELLRERRTDFVLKRSDGDQNFDVHIGSLTDPSAWEDVIARAREAGTWIAQETVHSTEIHADVLDCDRGAYLGVSTRAVFGPLFMGGRMTGCGVRYDVPAPGGGEAAGSSILGSVGWQAD</sequence>
<keyword evidence="2" id="KW-1185">Reference proteome</keyword>
<accession>A0ABU2W3U3</accession>
<dbReference type="Proteomes" id="UP001180556">
    <property type="component" value="Unassembled WGS sequence"/>
</dbReference>
<organism evidence="1 2">
    <name type="scientific">Streptomyces stephensoniae</name>
    <dbReference type="NCBI Taxonomy" id="3375367"/>
    <lineage>
        <taxon>Bacteria</taxon>
        <taxon>Bacillati</taxon>
        <taxon>Actinomycetota</taxon>
        <taxon>Actinomycetes</taxon>
        <taxon>Kitasatosporales</taxon>
        <taxon>Streptomycetaceae</taxon>
        <taxon>Streptomyces</taxon>
    </lineage>
</organism>